<feature type="transmembrane region" description="Helical" evidence="1">
    <location>
        <begin position="78"/>
        <end position="98"/>
    </location>
</feature>
<comment type="caution">
    <text evidence="2">The sequence shown here is derived from an EMBL/GenBank/DDBJ whole genome shotgun (WGS) entry which is preliminary data.</text>
</comment>
<dbReference type="EMBL" id="DRMJ01000419">
    <property type="protein sequence ID" value="HHL43546.1"/>
    <property type="molecule type" value="Genomic_DNA"/>
</dbReference>
<gene>
    <name evidence="2" type="ORF">ENJ42_08015</name>
</gene>
<keyword evidence="1" id="KW-0812">Transmembrane</keyword>
<protein>
    <submittedName>
        <fullName evidence="2">DUF4129 domain-containing protein</fullName>
    </submittedName>
</protein>
<reference evidence="2" key="1">
    <citation type="journal article" date="2020" name="mSystems">
        <title>Genome- and Community-Level Interaction Insights into Carbon Utilization and Element Cycling Functions of Hydrothermarchaeota in Hydrothermal Sediment.</title>
        <authorList>
            <person name="Zhou Z."/>
            <person name="Liu Y."/>
            <person name="Xu W."/>
            <person name="Pan J."/>
            <person name="Luo Z.H."/>
            <person name="Li M."/>
        </authorList>
    </citation>
    <scope>NUCLEOTIDE SEQUENCE [LARGE SCALE GENOMIC DNA]</scope>
    <source>
        <strain evidence="2">HyVt-485</strain>
    </source>
</reference>
<keyword evidence="1" id="KW-1133">Transmembrane helix</keyword>
<name>A0A7C5R4R2_9PROT</name>
<dbReference type="AlphaFoldDB" id="A0A7C5R4R2"/>
<accession>A0A7C5R4R2</accession>
<keyword evidence="1" id="KW-0472">Membrane</keyword>
<sequence>MWVDRFRTSVIAFALIWVGLCTPLTANTTPLALAQTAMVATALPDDLQQNFPQDKARAKPKPIKLGWLDALFKVIGPFMVYLFWGFIAAIVITLLYFIGREIMRARLRAFKRDKIEDEDEQIETYQPDAETARIVLEDADKLAALGRYDEAVHTLLFRSIQDIADKRPGVISRSLTSREISGLRILTPKAREGFSYIGTLVERSFFGDTRLGASDYERSKDAYKNFAYEKLAR</sequence>
<proteinExistence type="predicted"/>
<evidence type="ECO:0000256" key="1">
    <source>
        <dbReference type="SAM" id="Phobius"/>
    </source>
</evidence>
<organism evidence="2">
    <name type="scientific">Hellea balneolensis</name>
    <dbReference type="NCBI Taxonomy" id="287478"/>
    <lineage>
        <taxon>Bacteria</taxon>
        <taxon>Pseudomonadati</taxon>
        <taxon>Pseudomonadota</taxon>
        <taxon>Alphaproteobacteria</taxon>
        <taxon>Maricaulales</taxon>
        <taxon>Robiginitomaculaceae</taxon>
        <taxon>Hellea</taxon>
    </lineage>
</organism>
<dbReference type="Proteomes" id="UP000885830">
    <property type="component" value="Unassembled WGS sequence"/>
</dbReference>
<evidence type="ECO:0000313" key="2">
    <source>
        <dbReference type="EMBL" id="HHL43546.1"/>
    </source>
</evidence>